<keyword evidence="2" id="KW-0547">Nucleotide-binding</keyword>
<evidence type="ECO:0000256" key="4">
    <source>
        <dbReference type="ARBA" id="ARBA00022840"/>
    </source>
</evidence>
<dbReference type="InterPro" id="IPR051681">
    <property type="entry name" value="Ser/Thr_Kinases-Pseudokinases"/>
</dbReference>
<dbReference type="InterPro" id="IPR000719">
    <property type="entry name" value="Prot_kinase_dom"/>
</dbReference>
<dbReference type="Pfam" id="PF00069">
    <property type="entry name" value="Pkinase"/>
    <property type="match status" value="1"/>
</dbReference>
<keyword evidence="1" id="KW-0808">Transferase</keyword>
<dbReference type="AlphaFoldDB" id="A0A813THE6"/>
<evidence type="ECO:0000313" key="6">
    <source>
        <dbReference type="EMBL" id="CAF0811008.1"/>
    </source>
</evidence>
<dbReference type="GO" id="GO:0004674">
    <property type="term" value="F:protein serine/threonine kinase activity"/>
    <property type="evidence" value="ECO:0007669"/>
    <property type="project" value="TreeGrafter"/>
</dbReference>
<dbReference type="Gene3D" id="3.30.40.10">
    <property type="entry name" value="Zinc/RING finger domain, C3HC4 (zinc finger)"/>
    <property type="match status" value="1"/>
</dbReference>
<dbReference type="InterPro" id="IPR013083">
    <property type="entry name" value="Znf_RING/FYVE/PHD"/>
</dbReference>
<evidence type="ECO:0000313" key="7">
    <source>
        <dbReference type="Proteomes" id="UP000663889"/>
    </source>
</evidence>
<dbReference type="PROSITE" id="PS50011">
    <property type="entry name" value="PROTEIN_KINASE_DOM"/>
    <property type="match status" value="1"/>
</dbReference>
<keyword evidence="3" id="KW-0418">Kinase</keyword>
<dbReference type="Proteomes" id="UP000663889">
    <property type="component" value="Unassembled WGS sequence"/>
</dbReference>
<evidence type="ECO:0000259" key="5">
    <source>
        <dbReference type="PROSITE" id="PS50011"/>
    </source>
</evidence>
<gene>
    <name evidence="6" type="ORF">SEV965_LOCUS1119</name>
</gene>
<keyword evidence="4" id="KW-0067">ATP-binding</keyword>
<dbReference type="InterPro" id="IPR011009">
    <property type="entry name" value="Kinase-like_dom_sf"/>
</dbReference>
<protein>
    <recommendedName>
        <fullName evidence="5">Protein kinase domain-containing protein</fullName>
    </recommendedName>
</protein>
<comment type="caution">
    <text evidence="6">The sequence shown here is derived from an EMBL/GenBank/DDBJ whole genome shotgun (WGS) entry which is preliminary data.</text>
</comment>
<sequence length="322" mass="36657">MIICSNGHSMCQECFNDIKSSTQPACSICRNSLLSTPIVNRDVLNLIEAVYESMAAIPVIKAEELITEPKPFGYGGSADVFRAQWNRHTVVLKRLRTSTNDPKQLSQLKGEISIHVGLRHPCIISLYGYTSNGDGKEIVMEYAERGSLNQNWKKVDKTQLINWALDIVDGLQYLHSRKISHSQISRIDKRLVPNLRRLKITLKYDTNAMDLLDQLFDHNVLFSLTKFTLEGMVTGPNVVSKLLSMLCHQCSYTYIVRWIVKTTISLSNTSSILLNTLQQLKERIPIELELCLYNDSYSIKAFTLPRKDKSLYAYKYTKSLAI</sequence>
<evidence type="ECO:0000256" key="1">
    <source>
        <dbReference type="ARBA" id="ARBA00022679"/>
    </source>
</evidence>
<evidence type="ECO:0000256" key="3">
    <source>
        <dbReference type="ARBA" id="ARBA00022777"/>
    </source>
</evidence>
<feature type="domain" description="Protein kinase" evidence="5">
    <location>
        <begin position="66"/>
        <end position="322"/>
    </location>
</feature>
<dbReference type="EMBL" id="CAJNOU010000021">
    <property type="protein sequence ID" value="CAF0811008.1"/>
    <property type="molecule type" value="Genomic_DNA"/>
</dbReference>
<name>A0A813THE6_9BILA</name>
<dbReference type="PANTHER" id="PTHR44329">
    <property type="entry name" value="SERINE/THREONINE-PROTEIN KINASE TNNI3K-RELATED"/>
    <property type="match status" value="1"/>
</dbReference>
<accession>A0A813THE6</accession>
<dbReference type="SUPFAM" id="SSF56112">
    <property type="entry name" value="Protein kinase-like (PK-like)"/>
    <property type="match status" value="1"/>
</dbReference>
<dbReference type="PANTHER" id="PTHR44329:SF288">
    <property type="entry name" value="MITOGEN-ACTIVATED PROTEIN KINASE KINASE KINASE 20"/>
    <property type="match status" value="1"/>
</dbReference>
<proteinExistence type="predicted"/>
<dbReference type="Gene3D" id="1.10.510.10">
    <property type="entry name" value="Transferase(Phosphotransferase) domain 1"/>
    <property type="match status" value="1"/>
</dbReference>
<evidence type="ECO:0000256" key="2">
    <source>
        <dbReference type="ARBA" id="ARBA00022741"/>
    </source>
</evidence>
<reference evidence="6" key="1">
    <citation type="submission" date="2021-02" db="EMBL/GenBank/DDBJ databases">
        <authorList>
            <person name="Nowell W R."/>
        </authorList>
    </citation>
    <scope>NUCLEOTIDE SEQUENCE</scope>
</reference>
<organism evidence="6 7">
    <name type="scientific">Rotaria sordida</name>
    <dbReference type="NCBI Taxonomy" id="392033"/>
    <lineage>
        <taxon>Eukaryota</taxon>
        <taxon>Metazoa</taxon>
        <taxon>Spiralia</taxon>
        <taxon>Gnathifera</taxon>
        <taxon>Rotifera</taxon>
        <taxon>Eurotatoria</taxon>
        <taxon>Bdelloidea</taxon>
        <taxon>Philodinida</taxon>
        <taxon>Philodinidae</taxon>
        <taxon>Rotaria</taxon>
    </lineage>
</organism>
<dbReference type="GO" id="GO:0005524">
    <property type="term" value="F:ATP binding"/>
    <property type="evidence" value="ECO:0007669"/>
    <property type="project" value="UniProtKB-KW"/>
</dbReference>